<evidence type="ECO:0000256" key="4">
    <source>
        <dbReference type="ARBA" id="ARBA00022845"/>
    </source>
</evidence>
<dbReference type="Proteomes" id="UP000177626">
    <property type="component" value="Unassembled WGS sequence"/>
</dbReference>
<sequence>MAKISKRLKEARSKIESDKKYPIKEAIKLVKETSAVKFDASVEVHANLGIDPKKGDQIVRASVVLPHGTGKTVKLVAFVPEARVKEAKSAGADMAGGEELIAEIKKTLKTDFDIAVTVPEMMPKLAVIAKILGQKGLMPNPKTDTIGTDLTKMIGELKKGRVSYKNDISSNIHLTIGKVSFDEAKLLENFEIFLDSLKKVKPQSIKGTFIQSLFLSSSMGPSIKILIK</sequence>
<comment type="function">
    <text evidence="9">Protein L1 is also a translational repressor protein, it controls the translation of the L11 operon by binding to its mRNA.</text>
</comment>
<evidence type="ECO:0000313" key="11">
    <source>
        <dbReference type="Proteomes" id="UP000177626"/>
    </source>
</evidence>
<keyword evidence="7 9" id="KW-0687">Ribonucleoprotein</keyword>
<protein>
    <recommendedName>
        <fullName evidence="8 9">Large ribosomal subunit protein uL1</fullName>
    </recommendedName>
</protein>
<dbReference type="CDD" id="cd00403">
    <property type="entry name" value="Ribosomal_L1"/>
    <property type="match status" value="1"/>
</dbReference>
<dbReference type="NCBIfam" id="TIGR01169">
    <property type="entry name" value="rplA_bact"/>
    <property type="match status" value="1"/>
</dbReference>
<dbReference type="InterPro" id="IPR023674">
    <property type="entry name" value="Ribosomal_uL1-like"/>
</dbReference>
<dbReference type="AlphaFoldDB" id="A0A1G2C133"/>
<dbReference type="Gene3D" id="3.40.50.790">
    <property type="match status" value="1"/>
</dbReference>
<dbReference type="EMBL" id="MHKQ01000011">
    <property type="protein sequence ID" value="OGY94137.1"/>
    <property type="molecule type" value="Genomic_DNA"/>
</dbReference>
<dbReference type="GO" id="GO:0006412">
    <property type="term" value="P:translation"/>
    <property type="evidence" value="ECO:0007669"/>
    <property type="project" value="UniProtKB-UniRule"/>
</dbReference>
<dbReference type="GO" id="GO:0019843">
    <property type="term" value="F:rRNA binding"/>
    <property type="evidence" value="ECO:0007669"/>
    <property type="project" value="UniProtKB-UniRule"/>
</dbReference>
<evidence type="ECO:0000256" key="3">
    <source>
        <dbReference type="ARBA" id="ARBA00022730"/>
    </source>
</evidence>
<keyword evidence="6 9" id="KW-0689">Ribosomal protein</keyword>
<evidence type="ECO:0000256" key="6">
    <source>
        <dbReference type="ARBA" id="ARBA00022980"/>
    </source>
</evidence>
<evidence type="ECO:0000256" key="9">
    <source>
        <dbReference type="HAMAP-Rule" id="MF_01318"/>
    </source>
</evidence>
<evidence type="ECO:0000256" key="1">
    <source>
        <dbReference type="ARBA" id="ARBA00010531"/>
    </source>
</evidence>
<keyword evidence="2 9" id="KW-0678">Repressor</keyword>
<keyword evidence="9" id="KW-0820">tRNA-binding</keyword>
<dbReference type="InterPro" id="IPR016095">
    <property type="entry name" value="Ribosomal_uL1_3-a/b-sand"/>
</dbReference>
<dbReference type="HAMAP" id="MF_01318_B">
    <property type="entry name" value="Ribosomal_uL1_B"/>
    <property type="match status" value="1"/>
</dbReference>
<reference evidence="10 11" key="1">
    <citation type="journal article" date="2016" name="Nat. Commun.">
        <title>Thousands of microbial genomes shed light on interconnected biogeochemical processes in an aquifer system.</title>
        <authorList>
            <person name="Anantharaman K."/>
            <person name="Brown C.T."/>
            <person name="Hug L.A."/>
            <person name="Sharon I."/>
            <person name="Castelle C.J."/>
            <person name="Probst A.J."/>
            <person name="Thomas B.C."/>
            <person name="Singh A."/>
            <person name="Wilkins M.J."/>
            <person name="Karaoz U."/>
            <person name="Brodie E.L."/>
            <person name="Williams K.H."/>
            <person name="Hubbard S.S."/>
            <person name="Banfield J.F."/>
        </authorList>
    </citation>
    <scope>NUCLEOTIDE SEQUENCE [LARGE SCALE GENOMIC DNA]</scope>
</reference>
<comment type="subunit">
    <text evidence="9">Part of the 50S ribosomal subunit.</text>
</comment>
<keyword evidence="3 9" id="KW-0699">rRNA-binding</keyword>
<dbReference type="InterPro" id="IPR028364">
    <property type="entry name" value="Ribosomal_uL1/biogenesis"/>
</dbReference>
<evidence type="ECO:0000256" key="5">
    <source>
        <dbReference type="ARBA" id="ARBA00022884"/>
    </source>
</evidence>
<gene>
    <name evidence="9" type="primary">rplA</name>
    <name evidence="10" type="ORF">A2406_01495</name>
</gene>
<dbReference type="GO" id="GO:0000049">
    <property type="term" value="F:tRNA binding"/>
    <property type="evidence" value="ECO:0007669"/>
    <property type="project" value="UniProtKB-KW"/>
</dbReference>
<dbReference type="PANTHER" id="PTHR36427">
    <property type="entry name" value="54S RIBOSOMAL PROTEIN L1, MITOCHONDRIAL"/>
    <property type="match status" value="1"/>
</dbReference>
<dbReference type="Pfam" id="PF00687">
    <property type="entry name" value="Ribosomal_L1"/>
    <property type="match status" value="1"/>
</dbReference>
<comment type="similarity">
    <text evidence="1 9">Belongs to the universal ribosomal protein uL1 family.</text>
</comment>
<dbReference type="SUPFAM" id="SSF56808">
    <property type="entry name" value="Ribosomal protein L1"/>
    <property type="match status" value="1"/>
</dbReference>
<dbReference type="Gene3D" id="3.30.190.20">
    <property type="match status" value="1"/>
</dbReference>
<keyword evidence="5 9" id="KW-0694">RNA-binding</keyword>
<dbReference type="InterPro" id="IPR005878">
    <property type="entry name" value="Ribosom_uL1_bac-type"/>
</dbReference>
<organism evidence="10 11">
    <name type="scientific">Candidatus Komeilibacteria bacterium RIFOXYC1_FULL_37_11</name>
    <dbReference type="NCBI Taxonomy" id="1798555"/>
    <lineage>
        <taxon>Bacteria</taxon>
        <taxon>Candidatus Komeiliibacteriota</taxon>
    </lineage>
</organism>
<dbReference type="GO" id="GO:0015934">
    <property type="term" value="C:large ribosomal subunit"/>
    <property type="evidence" value="ECO:0007669"/>
    <property type="project" value="InterPro"/>
</dbReference>
<evidence type="ECO:0000256" key="8">
    <source>
        <dbReference type="ARBA" id="ARBA00035241"/>
    </source>
</evidence>
<dbReference type="GO" id="GO:0003735">
    <property type="term" value="F:structural constituent of ribosome"/>
    <property type="evidence" value="ECO:0007669"/>
    <property type="project" value="InterPro"/>
</dbReference>
<name>A0A1G2C133_9BACT</name>
<evidence type="ECO:0000313" key="10">
    <source>
        <dbReference type="EMBL" id="OGY94137.1"/>
    </source>
</evidence>
<dbReference type="FunFam" id="3.40.50.790:FF:000001">
    <property type="entry name" value="50S ribosomal protein L1"/>
    <property type="match status" value="1"/>
</dbReference>
<dbReference type="PIRSF" id="PIRSF002155">
    <property type="entry name" value="Ribosomal_L1"/>
    <property type="match status" value="1"/>
</dbReference>
<proteinExistence type="inferred from homology"/>
<comment type="caution">
    <text evidence="10">The sequence shown here is derived from an EMBL/GenBank/DDBJ whole genome shotgun (WGS) entry which is preliminary data.</text>
</comment>
<evidence type="ECO:0000256" key="7">
    <source>
        <dbReference type="ARBA" id="ARBA00023274"/>
    </source>
</evidence>
<keyword evidence="4 9" id="KW-0810">Translation regulation</keyword>
<evidence type="ECO:0000256" key="2">
    <source>
        <dbReference type="ARBA" id="ARBA00022491"/>
    </source>
</evidence>
<dbReference type="PANTHER" id="PTHR36427:SF3">
    <property type="entry name" value="LARGE RIBOSOMAL SUBUNIT PROTEIN UL1M"/>
    <property type="match status" value="1"/>
</dbReference>
<dbReference type="InterPro" id="IPR002143">
    <property type="entry name" value="Ribosomal_uL1"/>
</dbReference>
<comment type="function">
    <text evidence="9">Binds directly to 23S rRNA. The L1 stalk is quite mobile in the ribosome, and is involved in E site tRNA release.</text>
</comment>
<accession>A0A1G2C133</accession>
<dbReference type="GO" id="GO:0006417">
    <property type="term" value="P:regulation of translation"/>
    <property type="evidence" value="ECO:0007669"/>
    <property type="project" value="UniProtKB-KW"/>
</dbReference>